<keyword evidence="3" id="KW-0540">Nuclease</keyword>
<evidence type="ECO:0000313" key="9">
    <source>
        <dbReference type="Proteomes" id="UP001374579"/>
    </source>
</evidence>
<evidence type="ECO:0000256" key="6">
    <source>
        <dbReference type="ARBA" id="ARBA00022918"/>
    </source>
</evidence>
<comment type="caution">
    <text evidence="8">The sequence shown here is derived from an EMBL/GenBank/DDBJ whole genome shotgun (WGS) entry which is preliminary data.</text>
</comment>
<name>A0AAN9BKI1_9CAEN</name>
<dbReference type="Proteomes" id="UP001374579">
    <property type="component" value="Unassembled WGS sequence"/>
</dbReference>
<dbReference type="PANTHER" id="PTHR37984:SF5">
    <property type="entry name" value="PROTEIN NYNRIN-LIKE"/>
    <property type="match status" value="1"/>
</dbReference>
<dbReference type="InterPro" id="IPR050951">
    <property type="entry name" value="Retrovirus_Pol_polyprotein"/>
</dbReference>
<evidence type="ECO:0000256" key="5">
    <source>
        <dbReference type="ARBA" id="ARBA00022801"/>
    </source>
</evidence>
<dbReference type="Pfam" id="PF17917">
    <property type="entry name" value="RT_RNaseH"/>
    <property type="match status" value="1"/>
</dbReference>
<keyword evidence="9" id="KW-1185">Reference proteome</keyword>
<protein>
    <recommendedName>
        <fullName evidence="7">Reverse transcriptase RNase H-like domain-containing protein</fullName>
    </recommendedName>
</protein>
<keyword evidence="4" id="KW-0255">Endonuclease</keyword>
<dbReference type="GO" id="GO:0016787">
    <property type="term" value="F:hydrolase activity"/>
    <property type="evidence" value="ECO:0007669"/>
    <property type="project" value="UniProtKB-KW"/>
</dbReference>
<dbReference type="InterPro" id="IPR041373">
    <property type="entry name" value="RT_RNaseH"/>
</dbReference>
<dbReference type="GO" id="GO:0003964">
    <property type="term" value="F:RNA-directed DNA polymerase activity"/>
    <property type="evidence" value="ECO:0007669"/>
    <property type="project" value="UniProtKB-KW"/>
</dbReference>
<reference evidence="8 9" key="1">
    <citation type="submission" date="2024-02" db="EMBL/GenBank/DDBJ databases">
        <title>Chromosome-scale genome assembly of the rough periwinkle Littorina saxatilis.</title>
        <authorList>
            <person name="De Jode A."/>
            <person name="Faria R."/>
            <person name="Formenti G."/>
            <person name="Sims Y."/>
            <person name="Smith T.P."/>
            <person name="Tracey A."/>
            <person name="Wood J.M.D."/>
            <person name="Zagrodzka Z.B."/>
            <person name="Johannesson K."/>
            <person name="Butlin R.K."/>
            <person name="Leder E.H."/>
        </authorList>
    </citation>
    <scope>NUCLEOTIDE SEQUENCE [LARGE SCALE GENOMIC DNA]</scope>
    <source>
        <strain evidence="8">Snail1</strain>
        <tissue evidence="8">Muscle</tissue>
    </source>
</reference>
<evidence type="ECO:0000256" key="3">
    <source>
        <dbReference type="ARBA" id="ARBA00022722"/>
    </source>
</evidence>
<dbReference type="AlphaFoldDB" id="A0AAN9BKI1"/>
<gene>
    <name evidence="8" type="ORF">V1264_018042</name>
</gene>
<dbReference type="SUPFAM" id="SSF56672">
    <property type="entry name" value="DNA/RNA polymerases"/>
    <property type="match status" value="1"/>
</dbReference>
<keyword evidence="6" id="KW-0695">RNA-directed DNA polymerase</keyword>
<evidence type="ECO:0000313" key="8">
    <source>
        <dbReference type="EMBL" id="KAK7106829.1"/>
    </source>
</evidence>
<dbReference type="InterPro" id="IPR043502">
    <property type="entry name" value="DNA/RNA_pol_sf"/>
</dbReference>
<feature type="domain" description="Reverse transcriptase RNase H-like" evidence="7">
    <location>
        <begin position="36"/>
        <end position="102"/>
    </location>
</feature>
<dbReference type="EMBL" id="JBAMIC010000007">
    <property type="protein sequence ID" value="KAK7106829.1"/>
    <property type="molecule type" value="Genomic_DNA"/>
</dbReference>
<evidence type="ECO:0000256" key="1">
    <source>
        <dbReference type="ARBA" id="ARBA00022679"/>
    </source>
</evidence>
<evidence type="ECO:0000256" key="2">
    <source>
        <dbReference type="ARBA" id="ARBA00022695"/>
    </source>
</evidence>
<dbReference type="PANTHER" id="PTHR37984">
    <property type="entry name" value="PROTEIN CBG26694"/>
    <property type="match status" value="1"/>
</dbReference>
<dbReference type="CDD" id="cd09274">
    <property type="entry name" value="RNase_HI_RT_Ty3"/>
    <property type="match status" value="1"/>
</dbReference>
<keyword evidence="1" id="KW-0808">Transferase</keyword>
<keyword evidence="5" id="KW-0378">Hydrolase</keyword>
<evidence type="ECO:0000256" key="4">
    <source>
        <dbReference type="ARBA" id="ARBA00022759"/>
    </source>
</evidence>
<organism evidence="8 9">
    <name type="scientific">Littorina saxatilis</name>
    <dbReference type="NCBI Taxonomy" id="31220"/>
    <lineage>
        <taxon>Eukaryota</taxon>
        <taxon>Metazoa</taxon>
        <taxon>Spiralia</taxon>
        <taxon>Lophotrochozoa</taxon>
        <taxon>Mollusca</taxon>
        <taxon>Gastropoda</taxon>
        <taxon>Caenogastropoda</taxon>
        <taxon>Littorinimorpha</taxon>
        <taxon>Littorinoidea</taxon>
        <taxon>Littorinidae</taxon>
        <taxon>Littorina</taxon>
    </lineage>
</organism>
<sequence>MRKSSWSGLMRLIEVSAQSSCRNMMASYDLSPTRVKKLNGAESRYATVEKECLATVWGMQKFERYLNGRRFTLETDHQPLKCLQKQPTNPRLMRWALQLQPYAYTVQVIPGRDNHGADYLSRASYD</sequence>
<dbReference type="GO" id="GO:0004519">
    <property type="term" value="F:endonuclease activity"/>
    <property type="evidence" value="ECO:0007669"/>
    <property type="project" value="UniProtKB-KW"/>
</dbReference>
<accession>A0AAN9BKI1</accession>
<keyword evidence="2" id="KW-0548">Nucleotidyltransferase</keyword>
<proteinExistence type="predicted"/>
<evidence type="ECO:0000259" key="7">
    <source>
        <dbReference type="Pfam" id="PF17917"/>
    </source>
</evidence>